<evidence type="ECO:0000256" key="4">
    <source>
        <dbReference type="ARBA" id="ARBA00022692"/>
    </source>
</evidence>
<dbReference type="RefSeq" id="WP_171320691.1">
    <property type="nucleotide sequence ID" value="NZ_VTXO01000001.1"/>
</dbReference>
<dbReference type="GO" id="GO:0022857">
    <property type="term" value="F:transmembrane transporter activity"/>
    <property type="evidence" value="ECO:0007669"/>
    <property type="project" value="UniProtKB-UniRule"/>
</dbReference>
<dbReference type="Pfam" id="PF06808">
    <property type="entry name" value="DctM"/>
    <property type="match status" value="1"/>
</dbReference>
<feature type="transmembrane region" description="Helical" evidence="7">
    <location>
        <begin position="109"/>
        <end position="134"/>
    </location>
</feature>
<comment type="caution">
    <text evidence="9">The sequence shown here is derived from an EMBL/GenBank/DDBJ whole genome shotgun (WGS) entry which is preliminary data.</text>
</comment>
<name>A0AAE5LH24_9VIBR</name>
<dbReference type="PIRSF" id="PIRSF006066">
    <property type="entry name" value="HI0050"/>
    <property type="match status" value="1"/>
</dbReference>
<gene>
    <name evidence="9" type="ORF">F0237_05030</name>
</gene>
<dbReference type="AlphaFoldDB" id="A0AAE5LH24"/>
<keyword evidence="4 7" id="KW-0812">Transmembrane</keyword>
<dbReference type="PANTHER" id="PTHR33362">
    <property type="entry name" value="SIALIC ACID TRAP TRANSPORTER PERMEASE PROTEIN SIAT-RELATED"/>
    <property type="match status" value="1"/>
</dbReference>
<organism evidence="9 10">
    <name type="scientific">Vibrio tubiashii</name>
    <dbReference type="NCBI Taxonomy" id="29498"/>
    <lineage>
        <taxon>Bacteria</taxon>
        <taxon>Pseudomonadati</taxon>
        <taxon>Pseudomonadota</taxon>
        <taxon>Gammaproteobacteria</taxon>
        <taxon>Vibrionales</taxon>
        <taxon>Vibrionaceae</taxon>
        <taxon>Vibrio</taxon>
        <taxon>Vibrio oreintalis group</taxon>
    </lineage>
</organism>
<feature type="transmembrane region" description="Helical" evidence="7">
    <location>
        <begin position="59"/>
        <end position="80"/>
    </location>
</feature>
<evidence type="ECO:0000313" key="9">
    <source>
        <dbReference type="EMBL" id="NOI80024.1"/>
    </source>
</evidence>
<evidence type="ECO:0000256" key="7">
    <source>
        <dbReference type="RuleBase" id="RU369079"/>
    </source>
</evidence>
<accession>A0AAE5LH24</accession>
<evidence type="ECO:0000259" key="8">
    <source>
        <dbReference type="Pfam" id="PF06808"/>
    </source>
</evidence>
<evidence type="ECO:0000256" key="5">
    <source>
        <dbReference type="ARBA" id="ARBA00022989"/>
    </source>
</evidence>
<proteinExistence type="inferred from homology"/>
<evidence type="ECO:0000256" key="1">
    <source>
        <dbReference type="ARBA" id="ARBA00004429"/>
    </source>
</evidence>
<evidence type="ECO:0000256" key="3">
    <source>
        <dbReference type="ARBA" id="ARBA00022519"/>
    </source>
</evidence>
<dbReference type="GO" id="GO:0005886">
    <property type="term" value="C:plasma membrane"/>
    <property type="evidence" value="ECO:0007669"/>
    <property type="project" value="UniProtKB-SubCell"/>
</dbReference>
<dbReference type="EMBL" id="VTXO01000001">
    <property type="protein sequence ID" value="NOI80024.1"/>
    <property type="molecule type" value="Genomic_DNA"/>
</dbReference>
<evidence type="ECO:0000256" key="2">
    <source>
        <dbReference type="ARBA" id="ARBA00022475"/>
    </source>
</evidence>
<keyword evidence="6 7" id="KW-0472">Membrane</keyword>
<comment type="subunit">
    <text evidence="7">The complex comprises the extracytoplasmic solute receptor protein and the two transmembrane proteins.</text>
</comment>
<feature type="transmembrane region" description="Helical" evidence="7">
    <location>
        <begin position="184"/>
        <end position="202"/>
    </location>
</feature>
<feature type="transmembrane region" description="Helical" evidence="7">
    <location>
        <begin position="371"/>
        <end position="396"/>
    </location>
</feature>
<feature type="transmembrane region" description="Helical" evidence="7">
    <location>
        <begin position="146"/>
        <end position="172"/>
    </location>
</feature>
<evidence type="ECO:0000313" key="10">
    <source>
        <dbReference type="Proteomes" id="UP000572722"/>
    </source>
</evidence>
<protein>
    <recommendedName>
        <fullName evidence="7">TRAP transporter large permease protein</fullName>
    </recommendedName>
</protein>
<feature type="transmembrane region" description="Helical" evidence="7">
    <location>
        <begin position="230"/>
        <end position="249"/>
    </location>
</feature>
<dbReference type="PANTHER" id="PTHR33362:SF7">
    <property type="entry name" value="SLL1103 PROTEIN"/>
    <property type="match status" value="1"/>
</dbReference>
<keyword evidence="5 7" id="KW-1133">Transmembrane helix</keyword>
<evidence type="ECO:0000256" key="6">
    <source>
        <dbReference type="ARBA" id="ARBA00023136"/>
    </source>
</evidence>
<feature type="domain" description="TRAP C4-dicarboxylate transport system permease DctM subunit" evidence="8">
    <location>
        <begin position="17"/>
        <end position="433"/>
    </location>
</feature>
<feature type="transmembrane region" description="Helical" evidence="7">
    <location>
        <begin position="255"/>
        <end position="271"/>
    </location>
</feature>
<keyword evidence="2" id="KW-1003">Cell membrane</keyword>
<feature type="transmembrane region" description="Helical" evidence="7">
    <location>
        <begin position="30"/>
        <end position="47"/>
    </location>
</feature>
<reference evidence="9 10" key="1">
    <citation type="submission" date="2019-08" db="EMBL/GenBank/DDBJ databases">
        <title>Draft genome sequencing and comparative genomics of hatchery-associated Vibrios.</title>
        <authorList>
            <person name="Kehlet-Delgado H."/>
            <person name="Mueller R.S."/>
        </authorList>
    </citation>
    <scope>NUCLEOTIDE SEQUENCE [LARGE SCALE GENOMIC DNA]</scope>
    <source>
        <strain evidence="9 10">01-65-5-1</strain>
    </source>
</reference>
<feature type="transmembrane region" description="Helical" evidence="7">
    <location>
        <begin position="292"/>
        <end position="312"/>
    </location>
</feature>
<keyword evidence="7" id="KW-0813">Transport</keyword>
<keyword evidence="3 7" id="KW-0997">Cell inner membrane</keyword>
<dbReference type="InterPro" id="IPR010656">
    <property type="entry name" value="DctM"/>
</dbReference>
<sequence>MFDLSSIGIAWGSVLMLVMMIGLLLTGMQLAFVTGFVAIFFTLCWFGPDALPLIASRTYSFASGYVFLAVPMFVLMAALLDRSGIAKDLFDAMKSVGRKVRGGVAVQTLLVAVLLASMSGVIGGETVLLGILALPQMLRLGYDRKLAIGTTCAGGALGTMLPPSIVLIIYGMTASVSIGDLFKASFLPAFILAGCYIAYVLIRCKLNPSLAPIPSDSDEEDEPQVSYFKALFFPLLSVAVVLGSIYTGVASVTEASALGVVGIMVSAIIRGEMNFKMLKESAIATMRTCGMIMWIGIGASALVGIYNLMGGIDFVEEVILGLSGGSAIGTLLIMMVILLVLGMFLDWVGVALLTMPIFVPIITGLGFDPVWFGVVFCLNMQVSFLSPPFGPAAFYLKSVAPKDISLGEIFTSLLPFIALQVFVLSLVIIFPELAMWWK</sequence>
<feature type="transmembrane region" description="Helical" evidence="7">
    <location>
        <begin position="318"/>
        <end position="340"/>
    </location>
</feature>
<feature type="transmembrane region" description="Helical" evidence="7">
    <location>
        <begin position="347"/>
        <end position="365"/>
    </location>
</feature>
<feature type="transmembrane region" description="Helical" evidence="7">
    <location>
        <begin position="408"/>
        <end position="430"/>
    </location>
</feature>
<comment type="similarity">
    <text evidence="7">Belongs to the TRAP transporter large permease family.</text>
</comment>
<dbReference type="NCBIfam" id="TIGR00786">
    <property type="entry name" value="dctM"/>
    <property type="match status" value="1"/>
</dbReference>
<comment type="function">
    <text evidence="7">Part of the tripartite ATP-independent periplasmic (TRAP) transport system.</text>
</comment>
<dbReference type="Proteomes" id="UP000572722">
    <property type="component" value="Unassembled WGS sequence"/>
</dbReference>
<comment type="subcellular location">
    <subcellularLocation>
        <location evidence="1 7">Cell inner membrane</location>
        <topology evidence="1 7">Multi-pass membrane protein</topology>
    </subcellularLocation>
</comment>
<dbReference type="InterPro" id="IPR004681">
    <property type="entry name" value="TRAP_DctM"/>
</dbReference>